<evidence type="ECO:0000256" key="1">
    <source>
        <dbReference type="ARBA" id="ARBA00004196"/>
    </source>
</evidence>
<dbReference type="InterPro" id="IPR028082">
    <property type="entry name" value="Peripla_BP_I"/>
</dbReference>
<evidence type="ECO:0000256" key="4">
    <source>
        <dbReference type="SAM" id="SignalP"/>
    </source>
</evidence>
<dbReference type="OrthoDB" id="9804917at2"/>
<evidence type="ECO:0000313" key="7">
    <source>
        <dbReference type="Proteomes" id="UP000184339"/>
    </source>
</evidence>
<keyword evidence="7" id="KW-1185">Reference proteome</keyword>
<dbReference type="AlphaFoldDB" id="A0A1M7REP6"/>
<reference evidence="7" key="1">
    <citation type="submission" date="2016-11" db="EMBL/GenBank/DDBJ databases">
        <authorList>
            <person name="Varghese N."/>
            <person name="Submissions S."/>
        </authorList>
    </citation>
    <scope>NUCLEOTIDE SEQUENCE [LARGE SCALE GENOMIC DNA]</scope>
    <source>
        <strain evidence="7">Sac-22</strain>
    </source>
</reference>
<dbReference type="Gene3D" id="3.40.50.2300">
    <property type="match status" value="2"/>
</dbReference>
<evidence type="ECO:0000256" key="2">
    <source>
        <dbReference type="ARBA" id="ARBA00007639"/>
    </source>
</evidence>
<organism evidence="6 7">
    <name type="scientific">Duganella sacchari</name>
    <dbReference type="NCBI Taxonomy" id="551987"/>
    <lineage>
        <taxon>Bacteria</taxon>
        <taxon>Pseudomonadati</taxon>
        <taxon>Pseudomonadota</taxon>
        <taxon>Betaproteobacteria</taxon>
        <taxon>Burkholderiales</taxon>
        <taxon>Oxalobacteraceae</taxon>
        <taxon>Telluria group</taxon>
        <taxon>Duganella</taxon>
    </lineage>
</organism>
<gene>
    <name evidence="6" type="ORF">SAMN05192549_12429</name>
</gene>
<dbReference type="GO" id="GO:0030246">
    <property type="term" value="F:carbohydrate binding"/>
    <property type="evidence" value="ECO:0007669"/>
    <property type="project" value="UniProtKB-ARBA"/>
</dbReference>
<protein>
    <submittedName>
        <fullName evidence="6">Monosaccharide ABC transporter substrate-binding protein, CUT2 family</fullName>
    </submittedName>
</protein>
<dbReference type="Proteomes" id="UP000184339">
    <property type="component" value="Unassembled WGS sequence"/>
</dbReference>
<keyword evidence="3 4" id="KW-0732">Signal</keyword>
<sequence length="360" mass="37914">MGTRWAKWCLIGMLTAMLSAYAQAPAPASRGPHGETPTPYTQITLRPADIAQLKGKGYRAALVLHTSSDFSSALVAGARKAFDEMGITVVAVTDADMDPKKQRTDLETVMALKPDLIASLVIDPVSGAVAFRPVVAAGVKLVFISNVPQGFVPGRDYAGIVTDDYLAMGRTAAEVLANSIQGKGEVALIYHAANYFVTNQRDNAVKQALARYPGIRLVATRGIANQQDGEAIASAILTQFPRVSAIYAPWDSIAEGVTAAARAAGRPELKVVTMDLGAANALDMVKGGNMAGIVSDLPYDMGMTVARMGGLALLGRNTPPFVTVDALRVDSANLTSQWQRALGRPLPAAVVQAAARKALR</sequence>
<dbReference type="SUPFAM" id="SSF53822">
    <property type="entry name" value="Periplasmic binding protein-like I"/>
    <property type="match status" value="1"/>
</dbReference>
<accession>A0A1M7REP6</accession>
<name>A0A1M7REP6_9BURK</name>
<evidence type="ECO:0000313" key="6">
    <source>
        <dbReference type="EMBL" id="SHN44704.1"/>
    </source>
</evidence>
<dbReference type="RefSeq" id="WP_072790878.1">
    <property type="nucleotide sequence ID" value="NZ_FRCX01000024.1"/>
</dbReference>
<comment type="similarity">
    <text evidence="2">Belongs to the bacterial solute-binding protein 2 family.</text>
</comment>
<dbReference type="GO" id="GO:0030313">
    <property type="term" value="C:cell envelope"/>
    <property type="evidence" value="ECO:0007669"/>
    <property type="project" value="UniProtKB-SubCell"/>
</dbReference>
<dbReference type="Pfam" id="PF13407">
    <property type="entry name" value="Peripla_BP_4"/>
    <property type="match status" value="1"/>
</dbReference>
<dbReference type="PANTHER" id="PTHR46847">
    <property type="entry name" value="D-ALLOSE-BINDING PERIPLASMIC PROTEIN-RELATED"/>
    <property type="match status" value="1"/>
</dbReference>
<comment type="subcellular location">
    <subcellularLocation>
        <location evidence="1">Cell envelope</location>
    </subcellularLocation>
</comment>
<dbReference type="PANTHER" id="PTHR46847:SF1">
    <property type="entry name" value="D-ALLOSE-BINDING PERIPLASMIC PROTEIN-RELATED"/>
    <property type="match status" value="1"/>
</dbReference>
<proteinExistence type="inferred from homology"/>
<evidence type="ECO:0000259" key="5">
    <source>
        <dbReference type="Pfam" id="PF13407"/>
    </source>
</evidence>
<feature type="domain" description="Periplasmic binding protein" evidence="5">
    <location>
        <begin position="65"/>
        <end position="313"/>
    </location>
</feature>
<dbReference type="EMBL" id="FRCX01000024">
    <property type="protein sequence ID" value="SHN44704.1"/>
    <property type="molecule type" value="Genomic_DNA"/>
</dbReference>
<dbReference type="STRING" id="551987.SAMN05192549_12429"/>
<feature type="chain" id="PRO_5012681005" evidence="4">
    <location>
        <begin position="25"/>
        <end position="360"/>
    </location>
</feature>
<dbReference type="InterPro" id="IPR025997">
    <property type="entry name" value="SBP_2_dom"/>
</dbReference>
<feature type="signal peptide" evidence="4">
    <location>
        <begin position="1"/>
        <end position="24"/>
    </location>
</feature>
<evidence type="ECO:0000256" key="3">
    <source>
        <dbReference type="ARBA" id="ARBA00022729"/>
    </source>
</evidence>
<dbReference type="CDD" id="cd06316">
    <property type="entry name" value="PBP1_ABC_sugar_binding-like"/>
    <property type="match status" value="1"/>
</dbReference>